<evidence type="ECO:0000256" key="1">
    <source>
        <dbReference type="SAM" id="MobiDB-lite"/>
    </source>
</evidence>
<accession>A0A378YID8</accession>
<dbReference type="OrthoDB" id="4571380at2"/>
<evidence type="ECO:0000313" key="3">
    <source>
        <dbReference type="Proteomes" id="UP000255467"/>
    </source>
</evidence>
<feature type="compositionally biased region" description="Low complexity" evidence="1">
    <location>
        <begin position="389"/>
        <end position="418"/>
    </location>
</feature>
<sequence>MAPENTFNSDWDSLTSGAEQSAGWLKFDPTAVEDAVELCSDMVRQFRYFRRMAENDKLDNLPKIGTLTSGDLLAQKLSDQGTELLTAFDNHIALLTDMADAFVAAGKAYIATETDNESAFANLNLDDAKIEPGVADLNLEPTERQPELHSSTHVRSRYDPAERPGELNDYDGAKRSVDLSHRHKDSMQWHELYDLGQAMDIAPFGAAAGVWYDMSGWLDERLGNFRNEIQRLDSKWSGVGAEQARQAVQAYVTDTKQLTAAMKVVGLNLDYTADWMAWTSQTMPDQREVDDKMCEDTLGKYRGFYQRDYVGPADETASVLAIIKSPTVTSPTIPERPSDPTERNPGRDPERERSADRDQPGSPTSPSGAGAPATPPRPTPALTSKDKPTSPAAQTLPTTPAIPAAPTKPTTPTAPTAPGGRTGLDHASSPGGTGDPAQLVGMLSSLVSAASPALTQLASQSPTIAQQVEAALARADDARIGELLGVPEERVTQAFAELGQSPEKLSQLGQLLGLAPAAEQQPVTPPAASPDHPAAAAAVPTPAAGQVATAPSFTNLFGRAGLDGGGPEPAVGMVEEAGVVAAADRAFAPVEPVESFRDGSGRPEATVEREV</sequence>
<gene>
    <name evidence="2" type="ORF">NCTC1934_02621</name>
</gene>
<dbReference type="EMBL" id="UGRY01000002">
    <property type="protein sequence ID" value="SUA76598.1"/>
    <property type="molecule type" value="Genomic_DNA"/>
</dbReference>
<reference evidence="2 3" key="1">
    <citation type="submission" date="2018-06" db="EMBL/GenBank/DDBJ databases">
        <authorList>
            <consortium name="Pathogen Informatics"/>
            <person name="Doyle S."/>
        </authorList>
    </citation>
    <scope>NUCLEOTIDE SEQUENCE [LARGE SCALE GENOMIC DNA]</scope>
    <source>
        <strain evidence="2 3">NCTC1934</strain>
    </source>
</reference>
<protein>
    <submittedName>
        <fullName evidence="2">Uncharacterized protein</fullName>
    </submittedName>
</protein>
<dbReference type="Proteomes" id="UP000255467">
    <property type="component" value="Unassembled WGS sequence"/>
</dbReference>
<feature type="region of interest" description="Disordered" evidence="1">
    <location>
        <begin position="328"/>
        <end position="439"/>
    </location>
</feature>
<proteinExistence type="predicted"/>
<dbReference type="InterPro" id="IPR038332">
    <property type="entry name" value="PPE_sf"/>
</dbReference>
<dbReference type="AlphaFoldDB" id="A0A378YID8"/>
<evidence type="ECO:0000313" key="2">
    <source>
        <dbReference type="EMBL" id="SUA76598.1"/>
    </source>
</evidence>
<feature type="compositionally biased region" description="Basic and acidic residues" evidence="1">
    <location>
        <begin position="156"/>
        <end position="172"/>
    </location>
</feature>
<feature type="region of interest" description="Disordered" evidence="1">
    <location>
        <begin position="141"/>
        <end position="172"/>
    </location>
</feature>
<dbReference type="RefSeq" id="WP_051036877.1">
    <property type="nucleotide sequence ID" value="NZ_UGRY01000002.1"/>
</dbReference>
<dbReference type="Gene3D" id="1.20.1260.20">
    <property type="entry name" value="PPE superfamily"/>
    <property type="match status" value="1"/>
</dbReference>
<feature type="compositionally biased region" description="Low complexity" evidence="1">
    <location>
        <begin position="360"/>
        <end position="372"/>
    </location>
</feature>
<name>A0A378YID8_9NOCA</name>
<dbReference type="STRING" id="1406858.GCA_000710895_07255"/>
<organism evidence="2 3">
    <name type="scientific">Nocardia otitidiscaviarum</name>
    <dbReference type="NCBI Taxonomy" id="1823"/>
    <lineage>
        <taxon>Bacteria</taxon>
        <taxon>Bacillati</taxon>
        <taxon>Actinomycetota</taxon>
        <taxon>Actinomycetes</taxon>
        <taxon>Mycobacteriales</taxon>
        <taxon>Nocardiaceae</taxon>
        <taxon>Nocardia</taxon>
    </lineage>
</organism>
<keyword evidence="3" id="KW-1185">Reference proteome</keyword>
<feature type="compositionally biased region" description="Basic and acidic residues" evidence="1">
    <location>
        <begin position="336"/>
        <end position="359"/>
    </location>
</feature>